<dbReference type="InterPro" id="IPR010131">
    <property type="entry name" value="MdtP/NodT-like"/>
</dbReference>
<dbReference type="Gene3D" id="1.20.1600.10">
    <property type="entry name" value="Outer membrane efflux proteins (OEP)"/>
    <property type="match status" value="1"/>
</dbReference>
<dbReference type="SUPFAM" id="SSF56954">
    <property type="entry name" value="Outer membrane efflux proteins (OEP)"/>
    <property type="match status" value="1"/>
</dbReference>
<protein>
    <submittedName>
        <fullName evidence="10">Multidrug transporter</fullName>
    </submittedName>
</protein>
<feature type="chain" id="PRO_5001434160" evidence="9">
    <location>
        <begin position="25"/>
        <end position="488"/>
    </location>
</feature>
<name>A0A0B2BXQ2_9SPHN</name>
<evidence type="ECO:0000256" key="8">
    <source>
        <dbReference type="ARBA" id="ARBA00023288"/>
    </source>
</evidence>
<dbReference type="Proteomes" id="UP000030988">
    <property type="component" value="Unassembled WGS sequence"/>
</dbReference>
<dbReference type="EMBL" id="JTDN01000002">
    <property type="protein sequence ID" value="KHL24757.1"/>
    <property type="molecule type" value="Genomic_DNA"/>
</dbReference>
<sequence length="488" mass="51045">MMLPDFRSVRRAAPLAALLLSACATVPNLDPVPQVAPAQAYAAGQTLADTAGTPWPQLDWWRGYGDPQLDTLIAEGLAGSPDVAAAAARVRQAEGYAQQAGAARLPSVDLNGSIAATKQSYNNGIPAAFVPRGWNDTGRVSADLGFDLDLWGRNRAGYAAARSDAAAARLDGAQASLTLSTTIANAYADLSRLFAARAVEVTALEIREQTERLTADRVTAGLDTQAELKQAQSAVPAARAEIAATDEQIALTRNRLAALLGQGPDRGLAIAEPAVAIAPRGLPAGVTTDLIARRPDVLAALARVEAEAARVKVARADFYPSLSLSAVLGFQSFGLDNLLRGGSTFGSAGPAVSLPIFRGGQLQGQYRVARGSYDLAVADYDRTVTGAYQAVADAVVSQRALAVRLREQQEALQDATAAYDIARQRYEGGLSRFVDVLTAQDRALQAQRIVADLQARAFTLDIALVRALGGGFPATAAAAPIDKDPIHG</sequence>
<comment type="subcellular location">
    <subcellularLocation>
        <location evidence="9">Cell membrane</location>
        <topology evidence="9">Lipid-anchor</topology>
    </subcellularLocation>
    <subcellularLocation>
        <location evidence="1">Membrane</location>
    </subcellularLocation>
</comment>
<keyword evidence="8 9" id="KW-0449">Lipoprotein</keyword>
<keyword evidence="11" id="KW-1185">Reference proteome</keyword>
<dbReference type="RefSeq" id="WP_039097213.1">
    <property type="nucleotide sequence ID" value="NZ_JTDN01000002.1"/>
</dbReference>
<evidence type="ECO:0000256" key="6">
    <source>
        <dbReference type="ARBA" id="ARBA00023136"/>
    </source>
</evidence>
<evidence type="ECO:0000256" key="2">
    <source>
        <dbReference type="ARBA" id="ARBA00007613"/>
    </source>
</evidence>
<keyword evidence="4 9" id="KW-0812">Transmembrane</keyword>
<evidence type="ECO:0000256" key="4">
    <source>
        <dbReference type="ARBA" id="ARBA00022692"/>
    </source>
</evidence>
<dbReference type="NCBIfam" id="TIGR01845">
    <property type="entry name" value="outer_NodT"/>
    <property type="match status" value="1"/>
</dbReference>
<evidence type="ECO:0000256" key="7">
    <source>
        <dbReference type="ARBA" id="ARBA00023139"/>
    </source>
</evidence>
<accession>A0A0B2BXQ2</accession>
<evidence type="ECO:0000256" key="5">
    <source>
        <dbReference type="ARBA" id="ARBA00022729"/>
    </source>
</evidence>
<dbReference type="GO" id="GO:0015562">
    <property type="term" value="F:efflux transmembrane transporter activity"/>
    <property type="evidence" value="ECO:0007669"/>
    <property type="project" value="InterPro"/>
</dbReference>
<keyword evidence="6 9" id="KW-0472">Membrane</keyword>
<dbReference type="PANTHER" id="PTHR30203:SF20">
    <property type="entry name" value="MULTIDRUG RESISTANCE OUTER MEMBRANE PROTEIN MDTP-RELATED"/>
    <property type="match status" value="1"/>
</dbReference>
<comment type="caution">
    <text evidence="10">The sequence shown here is derived from an EMBL/GenBank/DDBJ whole genome shotgun (WGS) entry which is preliminary data.</text>
</comment>
<dbReference type="STRING" id="1572751.PK98_12620"/>
<dbReference type="InterPro" id="IPR003423">
    <property type="entry name" value="OMP_efflux"/>
</dbReference>
<keyword evidence="3 9" id="KW-1134">Transmembrane beta strand</keyword>
<keyword evidence="5 9" id="KW-0732">Signal</keyword>
<comment type="similarity">
    <text evidence="2 9">Belongs to the outer membrane factor (OMF) (TC 1.B.17) family.</text>
</comment>
<dbReference type="Gene3D" id="2.20.200.10">
    <property type="entry name" value="Outer membrane efflux proteins (OEP)"/>
    <property type="match status" value="1"/>
</dbReference>
<dbReference type="Pfam" id="PF02321">
    <property type="entry name" value="OEP"/>
    <property type="match status" value="2"/>
</dbReference>
<dbReference type="OrthoDB" id="7181739at2"/>
<evidence type="ECO:0000313" key="10">
    <source>
        <dbReference type="EMBL" id="KHL24757.1"/>
    </source>
</evidence>
<evidence type="ECO:0000256" key="9">
    <source>
        <dbReference type="RuleBase" id="RU362097"/>
    </source>
</evidence>
<dbReference type="AlphaFoldDB" id="A0A0B2BXQ2"/>
<evidence type="ECO:0000256" key="3">
    <source>
        <dbReference type="ARBA" id="ARBA00022452"/>
    </source>
</evidence>
<organism evidence="10 11">
    <name type="scientific">Croceibacterium mercuriale</name>
    <dbReference type="NCBI Taxonomy" id="1572751"/>
    <lineage>
        <taxon>Bacteria</taxon>
        <taxon>Pseudomonadati</taxon>
        <taxon>Pseudomonadota</taxon>
        <taxon>Alphaproteobacteria</taxon>
        <taxon>Sphingomonadales</taxon>
        <taxon>Erythrobacteraceae</taxon>
        <taxon>Croceibacterium</taxon>
    </lineage>
</organism>
<evidence type="ECO:0000313" key="11">
    <source>
        <dbReference type="Proteomes" id="UP000030988"/>
    </source>
</evidence>
<dbReference type="PROSITE" id="PS51257">
    <property type="entry name" value="PROKAR_LIPOPROTEIN"/>
    <property type="match status" value="1"/>
</dbReference>
<evidence type="ECO:0000256" key="1">
    <source>
        <dbReference type="ARBA" id="ARBA00004370"/>
    </source>
</evidence>
<gene>
    <name evidence="10" type="ORF">PK98_12620</name>
</gene>
<reference evidence="10 11" key="1">
    <citation type="submission" date="2014-11" db="EMBL/GenBank/DDBJ databases">
        <title>Draft genome sequence of Kirrobacter mercurialis.</title>
        <authorList>
            <person name="Coil D.A."/>
            <person name="Eisen J.A."/>
        </authorList>
    </citation>
    <scope>NUCLEOTIDE SEQUENCE [LARGE SCALE GENOMIC DNA]</scope>
    <source>
        <strain evidence="10 11">Coronado</strain>
    </source>
</reference>
<dbReference type="PANTHER" id="PTHR30203">
    <property type="entry name" value="OUTER MEMBRANE CATION EFFLUX PROTEIN"/>
    <property type="match status" value="1"/>
</dbReference>
<proteinExistence type="inferred from homology"/>
<keyword evidence="7 9" id="KW-0564">Palmitate</keyword>
<dbReference type="GO" id="GO:0005886">
    <property type="term" value="C:plasma membrane"/>
    <property type="evidence" value="ECO:0007669"/>
    <property type="project" value="UniProtKB-SubCell"/>
</dbReference>
<feature type="signal peptide" evidence="9">
    <location>
        <begin position="1"/>
        <end position="24"/>
    </location>
</feature>